<gene>
    <name evidence="1" type="ORF">N7539_008705</name>
</gene>
<accession>A0A9W9WRF1</accession>
<sequence>MKLCPSGRLSSTLKTMKNQGNCSYHFTEEELKSHAVDAEGWNEVRDFFDRIEDLVKRDGWTHPETFDVAFDFFCDLPKLGLRRMKGREREIFDKHTS</sequence>
<organism evidence="1 2">
    <name type="scientific">Penicillium diatomitis</name>
    <dbReference type="NCBI Taxonomy" id="2819901"/>
    <lineage>
        <taxon>Eukaryota</taxon>
        <taxon>Fungi</taxon>
        <taxon>Dikarya</taxon>
        <taxon>Ascomycota</taxon>
        <taxon>Pezizomycotina</taxon>
        <taxon>Eurotiomycetes</taxon>
        <taxon>Eurotiomycetidae</taxon>
        <taxon>Eurotiales</taxon>
        <taxon>Aspergillaceae</taxon>
        <taxon>Penicillium</taxon>
    </lineage>
</organism>
<dbReference type="GeneID" id="81628550"/>
<dbReference type="Proteomes" id="UP001148312">
    <property type="component" value="Unassembled WGS sequence"/>
</dbReference>
<evidence type="ECO:0000313" key="1">
    <source>
        <dbReference type="EMBL" id="KAJ5472136.1"/>
    </source>
</evidence>
<proteinExistence type="predicted"/>
<comment type="caution">
    <text evidence="1">The sequence shown here is derived from an EMBL/GenBank/DDBJ whole genome shotgun (WGS) entry which is preliminary data.</text>
</comment>
<reference evidence="1" key="2">
    <citation type="journal article" date="2023" name="IMA Fungus">
        <title>Comparative genomic study of the Penicillium genus elucidates a diverse pangenome and 15 lateral gene transfer events.</title>
        <authorList>
            <person name="Petersen C."/>
            <person name="Sorensen T."/>
            <person name="Nielsen M.R."/>
            <person name="Sondergaard T.E."/>
            <person name="Sorensen J.L."/>
            <person name="Fitzpatrick D.A."/>
            <person name="Frisvad J.C."/>
            <person name="Nielsen K.L."/>
        </authorList>
    </citation>
    <scope>NUCLEOTIDE SEQUENCE</scope>
    <source>
        <strain evidence="1">IBT 30728</strain>
    </source>
</reference>
<name>A0A9W9WRF1_9EURO</name>
<protein>
    <submittedName>
        <fullName evidence="1">Uncharacterized protein</fullName>
    </submittedName>
</protein>
<reference evidence="1" key="1">
    <citation type="submission" date="2022-12" db="EMBL/GenBank/DDBJ databases">
        <authorList>
            <person name="Petersen C."/>
        </authorList>
    </citation>
    <scope>NUCLEOTIDE SEQUENCE</scope>
    <source>
        <strain evidence="1">IBT 30728</strain>
    </source>
</reference>
<evidence type="ECO:0000313" key="2">
    <source>
        <dbReference type="Proteomes" id="UP001148312"/>
    </source>
</evidence>
<dbReference type="EMBL" id="JAPWDQ010000013">
    <property type="protein sequence ID" value="KAJ5472136.1"/>
    <property type="molecule type" value="Genomic_DNA"/>
</dbReference>
<dbReference type="AlphaFoldDB" id="A0A9W9WRF1"/>
<keyword evidence="2" id="KW-1185">Reference proteome</keyword>
<dbReference type="RefSeq" id="XP_056786682.1">
    <property type="nucleotide sequence ID" value="XM_056938300.1"/>
</dbReference>